<comment type="caution">
    <text evidence="9">The sequence shown here is derived from an EMBL/GenBank/DDBJ whole genome shotgun (WGS) entry which is preliminary data.</text>
</comment>
<evidence type="ECO:0000256" key="7">
    <source>
        <dbReference type="SAM" id="Phobius"/>
    </source>
</evidence>
<evidence type="ECO:0000313" key="9">
    <source>
        <dbReference type="EMBL" id="KAK3175013.1"/>
    </source>
</evidence>
<keyword evidence="3 7" id="KW-1133">Transmembrane helix</keyword>
<evidence type="ECO:0000259" key="8">
    <source>
        <dbReference type="Pfam" id="PF20684"/>
    </source>
</evidence>
<accession>A0AAD9ZC60</accession>
<dbReference type="Proteomes" id="UP001276659">
    <property type="component" value="Unassembled WGS sequence"/>
</dbReference>
<evidence type="ECO:0000256" key="4">
    <source>
        <dbReference type="ARBA" id="ARBA00023136"/>
    </source>
</evidence>
<dbReference type="SUPFAM" id="SSF53335">
    <property type="entry name" value="S-adenosyl-L-methionine-dependent methyltransferases"/>
    <property type="match status" value="1"/>
</dbReference>
<organism evidence="9 10">
    <name type="scientific">Lepraria neglecta</name>
    <dbReference type="NCBI Taxonomy" id="209136"/>
    <lineage>
        <taxon>Eukaryota</taxon>
        <taxon>Fungi</taxon>
        <taxon>Dikarya</taxon>
        <taxon>Ascomycota</taxon>
        <taxon>Pezizomycotina</taxon>
        <taxon>Lecanoromycetes</taxon>
        <taxon>OSLEUM clade</taxon>
        <taxon>Lecanoromycetidae</taxon>
        <taxon>Lecanorales</taxon>
        <taxon>Lecanorineae</taxon>
        <taxon>Stereocaulaceae</taxon>
        <taxon>Lepraria</taxon>
    </lineage>
</organism>
<dbReference type="Pfam" id="PF20684">
    <property type="entry name" value="Fung_rhodopsin"/>
    <property type="match status" value="1"/>
</dbReference>
<keyword evidence="2 7" id="KW-0812">Transmembrane</keyword>
<keyword evidence="4 7" id="KW-0472">Membrane</keyword>
<keyword evidence="10" id="KW-1185">Reference proteome</keyword>
<evidence type="ECO:0000313" key="10">
    <source>
        <dbReference type="Proteomes" id="UP001276659"/>
    </source>
</evidence>
<feature type="transmembrane region" description="Helical" evidence="7">
    <location>
        <begin position="6"/>
        <end position="28"/>
    </location>
</feature>
<dbReference type="AlphaFoldDB" id="A0AAD9ZC60"/>
<sequence length="542" mass="61811">MLQAIWAEGFLWALDIPLVKIAILLFYRRIFTGNRRWFRWAFWLTLIYAVLWGVATFIIVIVQCLPVPFFWNQAYAFYDLKPPDTGKCLVTRPSQVPPALLNCVGDAVLLLLPFPVLWRLQMNLRRKLEITAIFGLGIFVLVASIIRLRFIWLDENSGDPTYEDAETLVWTPVECCVGVICACIPCMAPLRRSLSFKRSRAGYQTTGSKRTKDLPLTATHTWPGEHSVRRSIHTRNDDESGEFGEEGWASKMDGGNSKVSDEALRTQVYAPNWKSVVVNGASADPRESGMSEDSLPNNRIKEKSDHDASKVAKFLTTDPAEIDKKVNEPIRDLLGKYSHIPAEETVEHVVGLRDLLDLGCCFAQDLRQLVQDDVPSERLYGVDVDQKFLDLGYELFLDKSSLKSTFLAVDVLGPDGEKELESVKGRIDVVWTSSFLHLFNWDRQILAATRIVYLLKRRPGSLVLGRQLGSVKPGPYDVMEDGRWQYRHDVETFKRFWEEVGTKTGTKWRVEASLDEVDFGYAQNKDWGDPDMRRLLFAVYME</sequence>
<evidence type="ECO:0000256" key="2">
    <source>
        <dbReference type="ARBA" id="ARBA00022692"/>
    </source>
</evidence>
<dbReference type="InterPro" id="IPR049326">
    <property type="entry name" value="Rhodopsin_dom_fungi"/>
</dbReference>
<gene>
    <name evidence="9" type="ORF">OEA41_002259</name>
</gene>
<dbReference type="InterPro" id="IPR052337">
    <property type="entry name" value="SAT4-like"/>
</dbReference>
<evidence type="ECO:0000256" key="1">
    <source>
        <dbReference type="ARBA" id="ARBA00004141"/>
    </source>
</evidence>
<dbReference type="Gene3D" id="3.40.50.150">
    <property type="entry name" value="Vaccinia Virus protein VP39"/>
    <property type="match status" value="1"/>
</dbReference>
<reference evidence="9" key="1">
    <citation type="submission" date="2022-11" db="EMBL/GenBank/DDBJ databases">
        <title>Chromosomal genome sequence assembly and mating type (MAT) locus characterization of the leprose asexual lichenized fungus Lepraria neglecta (Nyl.) Erichsen.</title>
        <authorList>
            <person name="Allen J.L."/>
            <person name="Pfeffer B."/>
        </authorList>
    </citation>
    <scope>NUCLEOTIDE SEQUENCE</scope>
    <source>
        <strain evidence="9">Allen 5258</strain>
    </source>
</reference>
<dbReference type="InterPro" id="IPR029063">
    <property type="entry name" value="SAM-dependent_MTases_sf"/>
</dbReference>
<feature type="region of interest" description="Disordered" evidence="6">
    <location>
        <begin position="282"/>
        <end position="303"/>
    </location>
</feature>
<comment type="similarity">
    <text evidence="5">Belongs to the SAT4 family.</text>
</comment>
<feature type="transmembrane region" description="Helical" evidence="7">
    <location>
        <begin position="40"/>
        <end position="62"/>
    </location>
</feature>
<dbReference type="GO" id="GO:0016020">
    <property type="term" value="C:membrane"/>
    <property type="evidence" value="ECO:0007669"/>
    <property type="project" value="UniProtKB-SubCell"/>
</dbReference>
<comment type="subcellular location">
    <subcellularLocation>
        <location evidence="1">Membrane</location>
        <topology evidence="1">Multi-pass membrane protein</topology>
    </subcellularLocation>
</comment>
<evidence type="ECO:0000256" key="6">
    <source>
        <dbReference type="SAM" id="MobiDB-lite"/>
    </source>
</evidence>
<protein>
    <recommendedName>
        <fullName evidence="8">Rhodopsin domain-containing protein</fullName>
    </recommendedName>
</protein>
<feature type="transmembrane region" description="Helical" evidence="7">
    <location>
        <begin position="130"/>
        <end position="148"/>
    </location>
</feature>
<dbReference type="EMBL" id="JASNWA010000006">
    <property type="protein sequence ID" value="KAK3175013.1"/>
    <property type="molecule type" value="Genomic_DNA"/>
</dbReference>
<evidence type="ECO:0000256" key="5">
    <source>
        <dbReference type="ARBA" id="ARBA00038359"/>
    </source>
</evidence>
<feature type="transmembrane region" description="Helical" evidence="7">
    <location>
        <begin position="99"/>
        <end position="118"/>
    </location>
</feature>
<feature type="domain" description="Rhodopsin" evidence="8">
    <location>
        <begin position="5"/>
        <end position="191"/>
    </location>
</feature>
<feature type="transmembrane region" description="Helical" evidence="7">
    <location>
        <begin position="168"/>
        <end position="190"/>
    </location>
</feature>
<proteinExistence type="inferred from homology"/>
<dbReference type="PANTHER" id="PTHR33048:SF47">
    <property type="entry name" value="INTEGRAL MEMBRANE PROTEIN-RELATED"/>
    <property type="match status" value="1"/>
</dbReference>
<evidence type="ECO:0000256" key="3">
    <source>
        <dbReference type="ARBA" id="ARBA00022989"/>
    </source>
</evidence>
<name>A0AAD9ZC60_9LECA</name>
<feature type="region of interest" description="Disordered" evidence="6">
    <location>
        <begin position="226"/>
        <end position="258"/>
    </location>
</feature>
<dbReference type="PANTHER" id="PTHR33048">
    <property type="entry name" value="PTH11-LIKE INTEGRAL MEMBRANE PROTEIN (AFU_ORTHOLOGUE AFUA_5G11245)"/>
    <property type="match status" value="1"/>
</dbReference>